<proteinExistence type="predicted"/>
<evidence type="ECO:0000256" key="1">
    <source>
        <dbReference type="SAM" id="Phobius"/>
    </source>
</evidence>
<reference evidence="2" key="3">
    <citation type="submission" date="2025-09" db="UniProtKB">
        <authorList>
            <consortium name="Ensembl"/>
        </authorList>
    </citation>
    <scope>IDENTIFICATION</scope>
</reference>
<keyword evidence="3" id="KW-1185">Reference proteome</keyword>
<organism evidence="2 3">
    <name type="scientific">Ciona intestinalis</name>
    <name type="common">Transparent sea squirt</name>
    <name type="synonym">Ascidia intestinalis</name>
    <dbReference type="NCBI Taxonomy" id="7719"/>
    <lineage>
        <taxon>Eukaryota</taxon>
        <taxon>Metazoa</taxon>
        <taxon>Chordata</taxon>
        <taxon>Tunicata</taxon>
        <taxon>Ascidiacea</taxon>
        <taxon>Phlebobranchia</taxon>
        <taxon>Cionidae</taxon>
        <taxon>Ciona</taxon>
    </lineage>
</organism>
<keyword evidence="1" id="KW-0812">Transmembrane</keyword>
<accession>H2XMK4</accession>
<keyword evidence="1" id="KW-1133">Transmembrane helix</keyword>
<dbReference type="HOGENOM" id="CLU_3162283_0_0_1"/>
<reference evidence="2" key="2">
    <citation type="submission" date="2025-08" db="UniProtKB">
        <authorList>
            <consortium name="Ensembl"/>
        </authorList>
    </citation>
    <scope>IDENTIFICATION</scope>
</reference>
<protein>
    <submittedName>
        <fullName evidence="2">Uncharacterized protein</fullName>
    </submittedName>
</protein>
<dbReference type="AlphaFoldDB" id="H2XMK4"/>
<dbReference type="Proteomes" id="UP000008144">
    <property type="component" value="Unassembled WGS sequence"/>
</dbReference>
<dbReference type="InParanoid" id="H2XMK4"/>
<sequence>IPQKHEQLKLLQGFYYLINLSCVCFNLPASFGVFGVEIIIVIIGSSRV</sequence>
<evidence type="ECO:0000313" key="3">
    <source>
        <dbReference type="Proteomes" id="UP000008144"/>
    </source>
</evidence>
<name>H2XMK4_CIOIN</name>
<evidence type="ECO:0000313" key="2">
    <source>
        <dbReference type="Ensembl" id="ENSCINP00000030887.1"/>
    </source>
</evidence>
<feature type="transmembrane region" description="Helical" evidence="1">
    <location>
        <begin position="14"/>
        <end position="43"/>
    </location>
</feature>
<dbReference type="Ensembl" id="ENSCINT00000036452.1">
    <property type="protein sequence ID" value="ENSCINP00000030887.1"/>
    <property type="gene ID" value="ENSCING00000024271.1"/>
</dbReference>
<keyword evidence="1" id="KW-0472">Membrane</keyword>
<reference evidence="3" key="1">
    <citation type="journal article" date="2002" name="Science">
        <title>The draft genome of Ciona intestinalis: insights into chordate and vertebrate origins.</title>
        <authorList>
            <person name="Dehal P."/>
            <person name="Satou Y."/>
            <person name="Campbell R.K."/>
            <person name="Chapman J."/>
            <person name="Degnan B."/>
            <person name="De Tomaso A."/>
            <person name="Davidson B."/>
            <person name="Di Gregorio A."/>
            <person name="Gelpke M."/>
            <person name="Goodstein D.M."/>
            <person name="Harafuji N."/>
            <person name="Hastings K.E."/>
            <person name="Ho I."/>
            <person name="Hotta K."/>
            <person name="Huang W."/>
            <person name="Kawashima T."/>
            <person name="Lemaire P."/>
            <person name="Martinez D."/>
            <person name="Meinertzhagen I.A."/>
            <person name="Necula S."/>
            <person name="Nonaka M."/>
            <person name="Putnam N."/>
            <person name="Rash S."/>
            <person name="Saiga H."/>
            <person name="Satake M."/>
            <person name="Terry A."/>
            <person name="Yamada L."/>
            <person name="Wang H.G."/>
            <person name="Awazu S."/>
            <person name="Azumi K."/>
            <person name="Boore J."/>
            <person name="Branno M."/>
            <person name="Chin-Bow S."/>
            <person name="DeSantis R."/>
            <person name="Doyle S."/>
            <person name="Francino P."/>
            <person name="Keys D.N."/>
            <person name="Haga S."/>
            <person name="Hayashi H."/>
            <person name="Hino K."/>
            <person name="Imai K.S."/>
            <person name="Inaba K."/>
            <person name="Kano S."/>
            <person name="Kobayashi K."/>
            <person name="Kobayashi M."/>
            <person name="Lee B.I."/>
            <person name="Makabe K.W."/>
            <person name="Manohar C."/>
            <person name="Matassi G."/>
            <person name="Medina M."/>
            <person name="Mochizuki Y."/>
            <person name="Mount S."/>
            <person name="Morishita T."/>
            <person name="Miura S."/>
            <person name="Nakayama A."/>
            <person name="Nishizaka S."/>
            <person name="Nomoto H."/>
            <person name="Ohta F."/>
            <person name="Oishi K."/>
            <person name="Rigoutsos I."/>
            <person name="Sano M."/>
            <person name="Sasaki A."/>
            <person name="Sasakura Y."/>
            <person name="Shoguchi E."/>
            <person name="Shin-i T."/>
            <person name="Spagnuolo A."/>
            <person name="Stainier D."/>
            <person name="Suzuki M.M."/>
            <person name="Tassy O."/>
            <person name="Takatori N."/>
            <person name="Tokuoka M."/>
            <person name="Yagi K."/>
            <person name="Yoshizaki F."/>
            <person name="Wada S."/>
            <person name="Zhang C."/>
            <person name="Hyatt P.D."/>
            <person name="Larimer F."/>
            <person name="Detter C."/>
            <person name="Doggett N."/>
            <person name="Glavina T."/>
            <person name="Hawkins T."/>
            <person name="Richardson P."/>
            <person name="Lucas S."/>
            <person name="Kohara Y."/>
            <person name="Levine M."/>
            <person name="Satoh N."/>
            <person name="Rokhsar D.S."/>
        </authorList>
    </citation>
    <scope>NUCLEOTIDE SEQUENCE [LARGE SCALE GENOMIC DNA]</scope>
</reference>